<dbReference type="EMBL" id="JAUSTQ010000016">
    <property type="protein sequence ID" value="MDQ0160704.1"/>
    <property type="molecule type" value="Genomic_DNA"/>
</dbReference>
<keyword evidence="3" id="KW-1185">Reference proteome</keyword>
<organism evidence="2 3">
    <name type="scientific">Alkalibacillus salilacus</name>
    <dbReference type="NCBI Taxonomy" id="284582"/>
    <lineage>
        <taxon>Bacteria</taxon>
        <taxon>Bacillati</taxon>
        <taxon>Bacillota</taxon>
        <taxon>Bacilli</taxon>
        <taxon>Bacillales</taxon>
        <taxon>Bacillaceae</taxon>
        <taxon>Alkalibacillus</taxon>
    </lineage>
</organism>
<dbReference type="SUPFAM" id="SSF56281">
    <property type="entry name" value="Metallo-hydrolase/oxidoreductase"/>
    <property type="match status" value="1"/>
</dbReference>
<protein>
    <recommendedName>
        <fullName evidence="4">Hydrolase</fullName>
    </recommendedName>
</protein>
<feature type="signal peptide" evidence="1">
    <location>
        <begin position="1"/>
        <end position="19"/>
    </location>
</feature>
<evidence type="ECO:0000256" key="1">
    <source>
        <dbReference type="SAM" id="SignalP"/>
    </source>
</evidence>
<proteinExistence type="predicted"/>
<accession>A0ABT9VIB3</accession>
<evidence type="ECO:0000313" key="2">
    <source>
        <dbReference type="EMBL" id="MDQ0160704.1"/>
    </source>
</evidence>
<feature type="chain" id="PRO_5046509887" description="Hydrolase" evidence="1">
    <location>
        <begin position="20"/>
        <end position="252"/>
    </location>
</feature>
<dbReference type="RefSeq" id="WP_306978138.1">
    <property type="nucleotide sequence ID" value="NZ_JAUSTQ010000016.1"/>
</dbReference>
<dbReference type="Proteomes" id="UP001224359">
    <property type="component" value="Unassembled WGS sequence"/>
</dbReference>
<name>A0ABT9VIB3_9BACI</name>
<keyword evidence="1" id="KW-0732">Signal</keyword>
<evidence type="ECO:0000313" key="3">
    <source>
        <dbReference type="Proteomes" id="UP001224359"/>
    </source>
</evidence>
<reference evidence="2 3" key="1">
    <citation type="submission" date="2023-07" db="EMBL/GenBank/DDBJ databases">
        <title>Genomic Encyclopedia of Type Strains, Phase IV (KMG-IV): sequencing the most valuable type-strain genomes for metagenomic binning, comparative biology and taxonomic classification.</title>
        <authorList>
            <person name="Goeker M."/>
        </authorList>
    </citation>
    <scope>NUCLEOTIDE SEQUENCE [LARGE SCALE GENOMIC DNA]</scope>
    <source>
        <strain evidence="2 3">DSM 16460</strain>
    </source>
</reference>
<comment type="caution">
    <text evidence="2">The sequence shown here is derived from an EMBL/GenBank/DDBJ whole genome shotgun (WGS) entry which is preliminary data.</text>
</comment>
<dbReference type="InterPro" id="IPR036866">
    <property type="entry name" value="RibonucZ/Hydroxyglut_hydro"/>
</dbReference>
<evidence type="ECO:0008006" key="4">
    <source>
        <dbReference type="Google" id="ProtNLM"/>
    </source>
</evidence>
<gene>
    <name evidence="2" type="ORF">J2S77_002710</name>
</gene>
<sequence>MKMTSIFMALLLMLPTSISDSEKSEWVFTSTEAGDTVLLQTDETMALINTGNPQEFEELNKSIELTNHDTIKSVVMTSAEANSCDNLTQLIDKYEVQYVYMVPTFDDKCLDEIENVNDITLQQESTFTLSRRLYIQYRTLDHNQGNVYISNGAISMYWYESADDYDITHADISYFPSYLEKEDIDLKTLYKIEPEVAIINENNDIQPNSSIYQHLQELWVDTYFLSDDIAIHVLDDNQDFSVKLEKLKQNDS</sequence>